<proteinExistence type="predicted"/>
<gene>
    <name evidence="2" type="ORF">TBIB3V08_LOCUS10885</name>
</gene>
<feature type="compositionally biased region" description="Basic residues" evidence="1">
    <location>
        <begin position="1"/>
        <end position="10"/>
    </location>
</feature>
<accession>A0A7R9F9Y2</accession>
<protein>
    <submittedName>
        <fullName evidence="2">Uncharacterized protein</fullName>
    </submittedName>
</protein>
<evidence type="ECO:0000256" key="1">
    <source>
        <dbReference type="SAM" id="MobiDB-lite"/>
    </source>
</evidence>
<organism evidence="2">
    <name type="scientific">Timema bartmani</name>
    <dbReference type="NCBI Taxonomy" id="61472"/>
    <lineage>
        <taxon>Eukaryota</taxon>
        <taxon>Metazoa</taxon>
        <taxon>Ecdysozoa</taxon>
        <taxon>Arthropoda</taxon>
        <taxon>Hexapoda</taxon>
        <taxon>Insecta</taxon>
        <taxon>Pterygota</taxon>
        <taxon>Neoptera</taxon>
        <taxon>Polyneoptera</taxon>
        <taxon>Phasmatodea</taxon>
        <taxon>Timematodea</taxon>
        <taxon>Timematoidea</taxon>
        <taxon>Timematidae</taxon>
        <taxon>Timema</taxon>
    </lineage>
</organism>
<dbReference type="EMBL" id="OD570226">
    <property type="protein sequence ID" value="CAD7448601.1"/>
    <property type="molecule type" value="Genomic_DNA"/>
</dbReference>
<feature type="region of interest" description="Disordered" evidence="1">
    <location>
        <begin position="152"/>
        <end position="186"/>
    </location>
</feature>
<feature type="region of interest" description="Disordered" evidence="1">
    <location>
        <begin position="1"/>
        <end position="29"/>
    </location>
</feature>
<evidence type="ECO:0000313" key="2">
    <source>
        <dbReference type="EMBL" id="CAD7448601.1"/>
    </source>
</evidence>
<dbReference type="AlphaFoldDB" id="A0A7R9F9Y2"/>
<feature type="compositionally biased region" description="Basic and acidic residues" evidence="1">
    <location>
        <begin position="19"/>
        <end position="29"/>
    </location>
</feature>
<feature type="compositionally biased region" description="Basic residues" evidence="1">
    <location>
        <begin position="160"/>
        <end position="169"/>
    </location>
</feature>
<reference evidence="2" key="1">
    <citation type="submission" date="2020-11" db="EMBL/GenBank/DDBJ databases">
        <authorList>
            <person name="Tran Van P."/>
        </authorList>
    </citation>
    <scope>NUCLEOTIDE SEQUENCE</scope>
</reference>
<name>A0A7R9F9Y2_9NEOP</name>
<sequence>MMHGNKHKPLYHCNTHSDLSSKENAHQDTPDFKKYCSRNDTYAVPKENQQASIERNETYIISTASKQSSVKKNETYVMDNMNKRTSNKETFIPLKHTALNETFILTNKKQHMFESSPTSYTECSSKTPVAGERDFSDTGSKFIRENENFQNFATPFAPTPRRRSHKRYRSPVFEDTSPVPSKMTPSQAKARACGQTESAPESARSGCFSPIGTPNSSRKVLDILQDGLHKMRHVLTPRKKIKTSSALQPTMLATKRQASDVGTSTSSCGAIIEKGHPSQHIVVPSGSYSDRKPDIHDINIAEVFPHEPEEFELNVFMSVLVCLICLYV</sequence>